<evidence type="ECO:0000313" key="3">
    <source>
        <dbReference type="Proteomes" id="UP000748752"/>
    </source>
</evidence>
<evidence type="ECO:0008006" key="4">
    <source>
        <dbReference type="Google" id="ProtNLM"/>
    </source>
</evidence>
<dbReference type="Pfam" id="PF05656">
    <property type="entry name" value="DUF805"/>
    <property type="match status" value="1"/>
</dbReference>
<dbReference type="RefSeq" id="WP_200240703.1">
    <property type="nucleotide sequence ID" value="NZ_NRRV01000060.1"/>
</dbReference>
<gene>
    <name evidence="2" type="ORF">CKO31_19370</name>
</gene>
<keyword evidence="1" id="KW-0472">Membrane</keyword>
<keyword evidence="3" id="KW-1185">Reference proteome</keyword>
<reference evidence="2 3" key="1">
    <citation type="journal article" date="2020" name="Microorganisms">
        <title>Osmotic Adaptation and Compatible Solute Biosynthesis of Phototrophic Bacteria as Revealed from Genome Analyses.</title>
        <authorList>
            <person name="Imhoff J.F."/>
            <person name="Rahn T."/>
            <person name="Kunzel S."/>
            <person name="Keller A."/>
            <person name="Neulinger S.C."/>
        </authorList>
    </citation>
    <scope>NUCLEOTIDE SEQUENCE [LARGE SCALE GENOMIC DNA]</scope>
    <source>
        <strain evidence="2 3">DSM 6210</strain>
    </source>
</reference>
<organism evidence="2 3">
    <name type="scientific">Thiohalocapsa halophila</name>
    <dbReference type="NCBI Taxonomy" id="69359"/>
    <lineage>
        <taxon>Bacteria</taxon>
        <taxon>Pseudomonadati</taxon>
        <taxon>Pseudomonadota</taxon>
        <taxon>Gammaproteobacteria</taxon>
        <taxon>Chromatiales</taxon>
        <taxon>Chromatiaceae</taxon>
        <taxon>Thiohalocapsa</taxon>
    </lineage>
</organism>
<keyword evidence="1" id="KW-0812">Transmembrane</keyword>
<dbReference type="InterPro" id="IPR008523">
    <property type="entry name" value="DUF805"/>
</dbReference>
<evidence type="ECO:0000313" key="2">
    <source>
        <dbReference type="EMBL" id="MBK1632868.1"/>
    </source>
</evidence>
<keyword evidence="1" id="KW-1133">Transmembrane helix</keyword>
<protein>
    <recommendedName>
        <fullName evidence="4">DUF805 domain-containing protein</fullName>
    </recommendedName>
</protein>
<feature type="transmembrane region" description="Helical" evidence="1">
    <location>
        <begin position="124"/>
        <end position="141"/>
    </location>
</feature>
<feature type="transmembrane region" description="Helical" evidence="1">
    <location>
        <begin position="97"/>
        <end position="118"/>
    </location>
</feature>
<dbReference type="EMBL" id="NRRV01000060">
    <property type="protein sequence ID" value="MBK1632868.1"/>
    <property type="molecule type" value="Genomic_DNA"/>
</dbReference>
<sequence>MFRALWGDIQHGRLQRLPFLGWYLVLVLLVVVLAFALGAVIGATERMAGGEPLETQVALGESLGPLGLLTVAAVFALLLLGQLNIMAKRVRDMGLPMAWVIVLAWLLLSGVLSSVAGAALSGPVSLLVLLALLFVPTGAFGKGGGGAVQP</sequence>
<proteinExistence type="predicted"/>
<feature type="transmembrane region" description="Helical" evidence="1">
    <location>
        <begin position="20"/>
        <end position="43"/>
    </location>
</feature>
<name>A0ABS1CLR0_9GAMM</name>
<dbReference type="Proteomes" id="UP000748752">
    <property type="component" value="Unassembled WGS sequence"/>
</dbReference>
<evidence type="ECO:0000256" key="1">
    <source>
        <dbReference type="SAM" id="Phobius"/>
    </source>
</evidence>
<feature type="transmembrane region" description="Helical" evidence="1">
    <location>
        <begin position="63"/>
        <end position="85"/>
    </location>
</feature>
<accession>A0ABS1CLR0</accession>
<comment type="caution">
    <text evidence="2">The sequence shown here is derived from an EMBL/GenBank/DDBJ whole genome shotgun (WGS) entry which is preliminary data.</text>
</comment>